<dbReference type="AlphaFoldDB" id="A0A917GTI8"/>
<keyword evidence="2" id="KW-1185">Reference proteome</keyword>
<keyword evidence="1" id="KW-0378">Hydrolase</keyword>
<keyword evidence="1" id="KW-0547">Nucleotide-binding</keyword>
<comment type="caution">
    <text evidence="1">The sequence shown here is derived from an EMBL/GenBank/DDBJ whole genome shotgun (WGS) entry which is preliminary data.</text>
</comment>
<dbReference type="OrthoDB" id="7066673at2"/>
<proteinExistence type="predicted"/>
<sequence>MINIRGINEKSSEYKAAKKLANLALDAIPYLDDEPQLVLEIYVSPQCFGQAKRDVDLLVVFANYSKSRIKSKRFGHTIHSFCAAVEVKDHSPDQVRFDGNRCIVKYRGEDHDATEQSEGQRYAVMSYIKKHNKNKSSPWITNLIWFQNVPCSVVPKSNNNILGCDITWDDLMDKTAMLTARSAEKDVACFSSRRYLNSTTAVFSKVIETSNIDRKRLETITRSVLDRSQQQYAEKLGKQLLIFRGRGGTGKTVRLIRLAYQAYDELGLRVVLLTYNKALVTDLHRLLVLLGVRNSFGEGGIAIKTIHSFVHEWLVALNLMQKNEPNFFDKYERLKDSALEFINTDTLFGSDIEEARARNSANLTWDLVLIDESQDWPGNERDLLYALYGAHRVIIADGVDQFVRGVEKIDWRLGIDSEKTQIVPLRKSLRLKSSLCQTVGHFAEEIEYGDWNLKPLPESYGGRVLVITGDPLSQTFHKRLAATLRADGNQPIDMLLCVPPSWVKPKDDSGGKQSIVAKHYLEWGWECWDGTDPDERDEFPTSAQQYRIVQYESCRGLEGWIVVNFALDEFFEYKKETAEFSEAEEADMFFETESAALEYAKKWLMIPLTRAIDTLVIHISDSDSYIGKVAKELQRSHPENIEFHHF</sequence>
<name>A0A917GTI8_9GAMM</name>
<reference evidence="1" key="1">
    <citation type="journal article" date="2014" name="Int. J. Syst. Evol. Microbiol.">
        <title>Complete genome sequence of Corynebacterium casei LMG S-19264T (=DSM 44701T), isolated from a smear-ripened cheese.</title>
        <authorList>
            <consortium name="US DOE Joint Genome Institute (JGI-PGF)"/>
            <person name="Walter F."/>
            <person name="Albersmeier A."/>
            <person name="Kalinowski J."/>
            <person name="Ruckert C."/>
        </authorList>
    </citation>
    <scope>NUCLEOTIDE SEQUENCE</scope>
    <source>
        <strain evidence="1">CGMCC 1.15425</strain>
    </source>
</reference>
<organism evidence="1 2">
    <name type="scientific">Pseudohongiella nitratireducens</name>
    <dbReference type="NCBI Taxonomy" id="1768907"/>
    <lineage>
        <taxon>Bacteria</taxon>
        <taxon>Pseudomonadati</taxon>
        <taxon>Pseudomonadota</taxon>
        <taxon>Gammaproteobacteria</taxon>
        <taxon>Pseudomonadales</taxon>
        <taxon>Pseudohongiellaceae</taxon>
        <taxon>Pseudohongiella</taxon>
    </lineage>
</organism>
<evidence type="ECO:0000313" key="2">
    <source>
        <dbReference type="Proteomes" id="UP000627715"/>
    </source>
</evidence>
<evidence type="ECO:0000313" key="1">
    <source>
        <dbReference type="EMBL" id="GGG55974.1"/>
    </source>
</evidence>
<dbReference type="Proteomes" id="UP000627715">
    <property type="component" value="Unassembled WGS sequence"/>
</dbReference>
<dbReference type="RefSeq" id="WP_068811049.1">
    <property type="nucleotide sequence ID" value="NZ_BMIY01000004.1"/>
</dbReference>
<keyword evidence="1" id="KW-0067">ATP-binding</keyword>
<dbReference type="SUPFAM" id="SSF52540">
    <property type="entry name" value="P-loop containing nucleoside triphosphate hydrolases"/>
    <property type="match status" value="1"/>
</dbReference>
<gene>
    <name evidence="1" type="ORF">GCM10011403_11390</name>
</gene>
<dbReference type="InterPro" id="IPR027417">
    <property type="entry name" value="P-loop_NTPase"/>
</dbReference>
<dbReference type="GO" id="GO:0004386">
    <property type="term" value="F:helicase activity"/>
    <property type="evidence" value="ECO:0007669"/>
    <property type="project" value="UniProtKB-KW"/>
</dbReference>
<accession>A0A917GTI8</accession>
<protein>
    <submittedName>
        <fullName evidence="1">DNA or RNA helicase</fullName>
    </submittedName>
</protein>
<keyword evidence="1" id="KW-0347">Helicase</keyword>
<dbReference type="EMBL" id="BMIY01000004">
    <property type="protein sequence ID" value="GGG55974.1"/>
    <property type="molecule type" value="Genomic_DNA"/>
</dbReference>
<reference evidence="1" key="2">
    <citation type="submission" date="2020-09" db="EMBL/GenBank/DDBJ databases">
        <authorList>
            <person name="Sun Q."/>
            <person name="Zhou Y."/>
        </authorList>
    </citation>
    <scope>NUCLEOTIDE SEQUENCE</scope>
    <source>
        <strain evidence="1">CGMCC 1.15425</strain>
    </source>
</reference>
<dbReference type="Gene3D" id="3.40.50.300">
    <property type="entry name" value="P-loop containing nucleotide triphosphate hydrolases"/>
    <property type="match status" value="1"/>
</dbReference>